<keyword evidence="4" id="KW-1185">Reference proteome</keyword>
<name>A0A931NFU2_9BURK</name>
<reference evidence="3" key="1">
    <citation type="submission" date="2020-12" db="EMBL/GenBank/DDBJ databases">
        <title>The genome sequence of Inhella sp. 1Y17.</title>
        <authorList>
            <person name="Liu Y."/>
        </authorList>
    </citation>
    <scope>NUCLEOTIDE SEQUENCE</scope>
    <source>
        <strain evidence="3">1Y17</strain>
    </source>
</reference>
<dbReference type="EMBL" id="JAEDAK010000019">
    <property type="protein sequence ID" value="MBH9579182.1"/>
    <property type="molecule type" value="Genomic_DNA"/>
</dbReference>
<comment type="similarity">
    <text evidence="1">Belongs to the AHA1 family.</text>
</comment>
<dbReference type="InterPro" id="IPR013538">
    <property type="entry name" value="ASHA1/2-like_C"/>
</dbReference>
<sequence length="195" mass="22065">MTHWMHRLLLRGSLLGLLLAAPLLRAAEPLIEHRTEVAASPAELWQAWTTREGLRSFFAPDARIDPRPGGLFEIHFNPYMPEGQRGADGLRLLALQPEQMLSFEWNAPPHLPEVRAQRTVVIVRFEALGEGRTRVTLSHLGWGSGGQWDEARAYFGKAWSFVLGNLNRRFAEAKPIDWTPWLARLKAEAERAAKS</sequence>
<dbReference type="CDD" id="cd07814">
    <property type="entry name" value="SRPBCC_CalC_Aha1-like"/>
    <property type="match status" value="1"/>
</dbReference>
<evidence type="ECO:0000256" key="1">
    <source>
        <dbReference type="ARBA" id="ARBA00006817"/>
    </source>
</evidence>
<dbReference type="InterPro" id="IPR023393">
    <property type="entry name" value="START-like_dom_sf"/>
</dbReference>
<gene>
    <name evidence="3" type="ORF">I7X39_19995</name>
</gene>
<dbReference type="Proteomes" id="UP000613266">
    <property type="component" value="Unassembled WGS sequence"/>
</dbReference>
<accession>A0A931NFU2</accession>
<dbReference type="Gene3D" id="3.30.530.20">
    <property type="match status" value="1"/>
</dbReference>
<organism evidence="3 4">
    <name type="scientific">Inhella proteolytica</name>
    <dbReference type="NCBI Taxonomy" id="2795029"/>
    <lineage>
        <taxon>Bacteria</taxon>
        <taxon>Pseudomonadati</taxon>
        <taxon>Pseudomonadota</taxon>
        <taxon>Betaproteobacteria</taxon>
        <taxon>Burkholderiales</taxon>
        <taxon>Sphaerotilaceae</taxon>
        <taxon>Inhella</taxon>
    </lineage>
</organism>
<feature type="domain" description="Activator of Hsp90 ATPase homologue 1/2-like C-terminal" evidence="2">
    <location>
        <begin position="39"/>
        <end position="167"/>
    </location>
</feature>
<evidence type="ECO:0000313" key="3">
    <source>
        <dbReference type="EMBL" id="MBH9579182.1"/>
    </source>
</evidence>
<evidence type="ECO:0000313" key="4">
    <source>
        <dbReference type="Proteomes" id="UP000613266"/>
    </source>
</evidence>
<proteinExistence type="inferred from homology"/>
<dbReference type="Pfam" id="PF08327">
    <property type="entry name" value="AHSA1"/>
    <property type="match status" value="1"/>
</dbReference>
<evidence type="ECO:0000259" key="2">
    <source>
        <dbReference type="Pfam" id="PF08327"/>
    </source>
</evidence>
<dbReference type="AlphaFoldDB" id="A0A931NFU2"/>
<protein>
    <submittedName>
        <fullName evidence="3">SRPBCC domain-containing protein</fullName>
    </submittedName>
</protein>
<comment type="caution">
    <text evidence="3">The sequence shown here is derived from an EMBL/GenBank/DDBJ whole genome shotgun (WGS) entry which is preliminary data.</text>
</comment>
<dbReference type="SUPFAM" id="SSF55961">
    <property type="entry name" value="Bet v1-like"/>
    <property type="match status" value="1"/>
</dbReference>
<dbReference type="RefSeq" id="WP_198112949.1">
    <property type="nucleotide sequence ID" value="NZ_JAEDAK010000019.1"/>
</dbReference>